<dbReference type="EMBL" id="NHNI01000001">
    <property type="protein sequence ID" value="OZY86645.1"/>
    <property type="molecule type" value="Genomic_DNA"/>
</dbReference>
<sequence length="230" mass="25566">MTALVNTTMSTTDWAMDQDPAVLARIYEDAICIAIWQRQLSQEVECYVDELLRKSKTIALKLSGSPEQLMEEIQRVFPPALISMQDSCVSAAAFYADIHQVLDMFACLFDAKILGLRINTLEHAMCPRFHTDNVAIRLISTYYGLATEWLPDQLSNRAALGTAFASQINTPGAITANENHVQGMAAGDVALFKGELWEGNEGRGIIHRSPAPTIQQPKRLVMTCDLIEHR</sequence>
<dbReference type="RefSeq" id="WP_094984268.1">
    <property type="nucleotide sequence ID" value="NZ_NHNI01000001.1"/>
</dbReference>
<dbReference type="Proteomes" id="UP000216101">
    <property type="component" value="Unassembled WGS sequence"/>
</dbReference>
<accession>A0A266Q9X7</accession>
<organism evidence="1 2">
    <name type="scientific">Cellvibrio mixtus</name>
    <dbReference type="NCBI Taxonomy" id="39650"/>
    <lineage>
        <taxon>Bacteria</taxon>
        <taxon>Pseudomonadati</taxon>
        <taxon>Pseudomonadota</taxon>
        <taxon>Gammaproteobacteria</taxon>
        <taxon>Cellvibrionales</taxon>
        <taxon>Cellvibrionaceae</taxon>
        <taxon>Cellvibrio</taxon>
    </lineage>
</organism>
<evidence type="ECO:0000313" key="2">
    <source>
        <dbReference type="Proteomes" id="UP000216101"/>
    </source>
</evidence>
<name>A0A266Q9X7_9GAMM</name>
<evidence type="ECO:0008006" key="3">
    <source>
        <dbReference type="Google" id="ProtNLM"/>
    </source>
</evidence>
<reference evidence="2" key="1">
    <citation type="submission" date="2017-05" db="EMBL/GenBank/DDBJ databases">
        <authorList>
            <person name="Barney B.M."/>
        </authorList>
    </citation>
    <scope>NUCLEOTIDE SEQUENCE [LARGE SCALE GENOMIC DNA]</scope>
    <source>
        <strain evidence="2">PSBB022</strain>
    </source>
</reference>
<proteinExistence type="predicted"/>
<comment type="caution">
    <text evidence="1">The sequence shown here is derived from an EMBL/GenBank/DDBJ whole genome shotgun (WGS) entry which is preliminary data.</text>
</comment>
<protein>
    <recommendedName>
        <fullName evidence="3">Succinylglutamate desuccinylase</fullName>
    </recommendedName>
</protein>
<dbReference type="AlphaFoldDB" id="A0A266Q9X7"/>
<dbReference type="InterPro" id="IPR014955">
    <property type="entry name" value="DUF1826"/>
</dbReference>
<evidence type="ECO:0000313" key="1">
    <source>
        <dbReference type="EMBL" id="OZY86645.1"/>
    </source>
</evidence>
<gene>
    <name evidence="1" type="ORF">CBP51_06405</name>
</gene>
<dbReference type="Pfam" id="PF08856">
    <property type="entry name" value="DUF1826"/>
    <property type="match status" value="1"/>
</dbReference>
<keyword evidence="2" id="KW-1185">Reference proteome</keyword>